<evidence type="ECO:0000256" key="5">
    <source>
        <dbReference type="ARBA" id="ARBA00022806"/>
    </source>
</evidence>
<dbReference type="SMART" id="SM00490">
    <property type="entry name" value="HELICc"/>
    <property type="match status" value="1"/>
</dbReference>
<evidence type="ECO:0000256" key="4">
    <source>
        <dbReference type="ARBA" id="ARBA00022801"/>
    </source>
</evidence>
<dbReference type="GO" id="GO:0016787">
    <property type="term" value="F:hydrolase activity"/>
    <property type="evidence" value="ECO:0007669"/>
    <property type="project" value="UniProtKB-KW"/>
</dbReference>
<evidence type="ECO:0000256" key="8">
    <source>
        <dbReference type="ARBA" id="ARBA00038437"/>
    </source>
</evidence>
<evidence type="ECO:0000256" key="12">
    <source>
        <dbReference type="RuleBase" id="RU000492"/>
    </source>
</evidence>
<dbReference type="Pfam" id="PF25399">
    <property type="entry name" value="DeaD_dimer"/>
    <property type="match status" value="1"/>
</dbReference>
<keyword evidence="2" id="KW-0963">Cytoplasm</keyword>
<dbReference type="Pfam" id="PF00270">
    <property type="entry name" value="DEAD"/>
    <property type="match status" value="1"/>
</dbReference>
<dbReference type="RefSeq" id="WP_206925510.1">
    <property type="nucleotide sequence ID" value="NZ_CP081135.1"/>
</dbReference>
<dbReference type="SUPFAM" id="SSF52540">
    <property type="entry name" value="P-loop containing nucleoside triphosphate hydrolases"/>
    <property type="match status" value="1"/>
</dbReference>
<feature type="domain" description="DEAD-box RNA helicase Q" evidence="16">
    <location>
        <begin position="4"/>
        <end position="32"/>
    </location>
</feature>
<evidence type="ECO:0000256" key="7">
    <source>
        <dbReference type="ARBA" id="ARBA00023016"/>
    </source>
</evidence>
<dbReference type="FunFam" id="3.40.50.300:FF:000108">
    <property type="entry name" value="ATP-dependent RNA helicase RhlE"/>
    <property type="match status" value="1"/>
</dbReference>
<dbReference type="GO" id="GO:0005524">
    <property type="term" value="F:ATP binding"/>
    <property type="evidence" value="ECO:0007669"/>
    <property type="project" value="UniProtKB-KW"/>
</dbReference>
<dbReference type="GO" id="GO:0005840">
    <property type="term" value="C:ribosome"/>
    <property type="evidence" value="ECO:0007669"/>
    <property type="project" value="TreeGrafter"/>
</dbReference>
<dbReference type="PROSITE" id="PS00039">
    <property type="entry name" value="DEAD_ATP_HELICASE"/>
    <property type="match status" value="1"/>
</dbReference>
<comment type="catalytic activity">
    <reaction evidence="9">
        <text>ATP + H2O = ADP + phosphate + H(+)</text>
        <dbReference type="Rhea" id="RHEA:13065"/>
        <dbReference type="ChEBI" id="CHEBI:15377"/>
        <dbReference type="ChEBI" id="CHEBI:15378"/>
        <dbReference type="ChEBI" id="CHEBI:30616"/>
        <dbReference type="ChEBI" id="CHEBI:43474"/>
        <dbReference type="ChEBI" id="CHEBI:456216"/>
        <dbReference type="EC" id="3.6.4.13"/>
    </reaction>
</comment>
<evidence type="ECO:0000313" key="18">
    <source>
        <dbReference type="Proteomes" id="UP001198983"/>
    </source>
</evidence>
<dbReference type="EC" id="3.6.4.13" evidence="1"/>
<dbReference type="EMBL" id="CP081135">
    <property type="protein sequence ID" value="UEL46183.1"/>
    <property type="molecule type" value="Genomic_DNA"/>
</dbReference>
<evidence type="ECO:0000256" key="6">
    <source>
        <dbReference type="ARBA" id="ARBA00022840"/>
    </source>
</evidence>
<evidence type="ECO:0000313" key="17">
    <source>
        <dbReference type="EMBL" id="UEL46183.1"/>
    </source>
</evidence>
<dbReference type="PROSITE" id="PS51192">
    <property type="entry name" value="HELICASE_ATP_BIND_1"/>
    <property type="match status" value="1"/>
</dbReference>
<evidence type="ECO:0000256" key="3">
    <source>
        <dbReference type="ARBA" id="ARBA00022741"/>
    </source>
</evidence>
<keyword evidence="18" id="KW-1185">Reference proteome</keyword>
<comment type="similarity">
    <text evidence="8 12">Belongs to the DEAD box helicase family.</text>
</comment>
<dbReference type="Pfam" id="PF00271">
    <property type="entry name" value="Helicase_C"/>
    <property type="match status" value="1"/>
</dbReference>
<feature type="region of interest" description="Disordered" evidence="13">
    <location>
        <begin position="439"/>
        <end position="471"/>
    </location>
</feature>
<evidence type="ECO:0000256" key="9">
    <source>
        <dbReference type="ARBA" id="ARBA00047984"/>
    </source>
</evidence>
<dbReference type="Gene3D" id="3.40.50.300">
    <property type="entry name" value="P-loop containing nucleotide triphosphate hydrolases"/>
    <property type="match status" value="2"/>
</dbReference>
<dbReference type="InterPro" id="IPR027417">
    <property type="entry name" value="P-loop_NTPase"/>
</dbReference>
<keyword evidence="3 12" id="KW-0547">Nucleotide-binding</keyword>
<feature type="domain" description="Helicase ATP-binding" evidence="14">
    <location>
        <begin position="35"/>
        <end position="206"/>
    </location>
</feature>
<evidence type="ECO:0000259" key="16">
    <source>
        <dbReference type="PROSITE" id="PS51195"/>
    </source>
</evidence>
<dbReference type="GO" id="GO:0003724">
    <property type="term" value="F:RNA helicase activity"/>
    <property type="evidence" value="ECO:0007669"/>
    <property type="project" value="UniProtKB-EC"/>
</dbReference>
<evidence type="ECO:0000256" key="10">
    <source>
        <dbReference type="ARBA" id="ARBA00067932"/>
    </source>
</evidence>
<dbReference type="InterPro" id="IPR044742">
    <property type="entry name" value="DEAD/DEAH_RhlB"/>
</dbReference>
<dbReference type="PANTHER" id="PTHR47963:SF8">
    <property type="entry name" value="ATP-DEPENDENT RNA HELICASE DEAD"/>
    <property type="match status" value="1"/>
</dbReference>
<dbReference type="InterPro" id="IPR005580">
    <property type="entry name" value="DbpA/CsdA_RNA-bd_dom"/>
</dbReference>
<dbReference type="GO" id="GO:0005829">
    <property type="term" value="C:cytosol"/>
    <property type="evidence" value="ECO:0007669"/>
    <property type="project" value="TreeGrafter"/>
</dbReference>
<dbReference type="InterPro" id="IPR014014">
    <property type="entry name" value="RNA_helicase_DEAD_Q_motif"/>
</dbReference>
<evidence type="ECO:0000259" key="15">
    <source>
        <dbReference type="PROSITE" id="PS51194"/>
    </source>
</evidence>
<dbReference type="Gene3D" id="3.30.70.330">
    <property type="match status" value="1"/>
</dbReference>
<dbReference type="InterPro" id="IPR012677">
    <property type="entry name" value="Nucleotide-bd_a/b_plait_sf"/>
</dbReference>
<dbReference type="PROSITE" id="PS51195">
    <property type="entry name" value="Q_MOTIF"/>
    <property type="match status" value="1"/>
</dbReference>
<protein>
    <recommendedName>
        <fullName evidence="10">ATP-dependent RNA helicase CshA</fullName>
        <ecNumber evidence="1">3.6.4.13</ecNumber>
    </recommendedName>
</protein>
<keyword evidence="6 12" id="KW-0067">ATP-binding</keyword>
<dbReference type="SMART" id="SM00487">
    <property type="entry name" value="DEXDc"/>
    <property type="match status" value="1"/>
</dbReference>
<dbReference type="CDD" id="cd12252">
    <property type="entry name" value="RRM_DbpA"/>
    <property type="match status" value="1"/>
</dbReference>
<feature type="short sequence motif" description="Q motif" evidence="11">
    <location>
        <begin position="4"/>
        <end position="32"/>
    </location>
</feature>
<dbReference type="InterPro" id="IPR011545">
    <property type="entry name" value="DEAD/DEAH_box_helicase_dom"/>
</dbReference>
<dbReference type="GO" id="GO:0009409">
    <property type="term" value="P:response to cold"/>
    <property type="evidence" value="ECO:0007669"/>
    <property type="project" value="TreeGrafter"/>
</dbReference>
<dbReference type="KEGG" id="tem:JW646_11015"/>
<dbReference type="InterPro" id="IPR050547">
    <property type="entry name" value="DEAD_box_RNA_helicases"/>
</dbReference>
<evidence type="ECO:0000256" key="1">
    <source>
        <dbReference type="ARBA" id="ARBA00012552"/>
    </source>
</evidence>
<dbReference type="PROSITE" id="PS51194">
    <property type="entry name" value="HELICASE_CTER"/>
    <property type="match status" value="1"/>
</dbReference>
<evidence type="ECO:0000259" key="14">
    <source>
        <dbReference type="PROSITE" id="PS51192"/>
    </source>
</evidence>
<dbReference type="InterPro" id="IPR057325">
    <property type="entry name" value="DeaD_dimer"/>
</dbReference>
<accession>A0AAX2ZAB3</accession>
<reference evidence="17 18" key="1">
    <citation type="journal article" date="2023" name="Int. J. Syst. Evol. Microbiol.">
        <title>Terrisporobacter hibernicus sp. nov., isolated from bovine faeces in Northern Ireland.</title>
        <authorList>
            <person name="Mitchell M."/>
            <person name="Nguyen S.V."/>
            <person name="Connor M."/>
            <person name="Fairley D.J."/>
            <person name="Donoghue O."/>
            <person name="Marshall H."/>
            <person name="Koolman L."/>
            <person name="McMullan G."/>
            <person name="Schaffer K.E."/>
            <person name="McGrath J.W."/>
            <person name="Fanning S."/>
        </authorList>
    </citation>
    <scope>NUCLEOTIDE SEQUENCE [LARGE SCALE GENOMIC DNA]</scope>
    <source>
        <strain evidence="17 18">MCA3</strain>
    </source>
</reference>
<dbReference type="Proteomes" id="UP001198983">
    <property type="component" value="Chromosome"/>
</dbReference>
<feature type="domain" description="Helicase C-terminal" evidence="15">
    <location>
        <begin position="217"/>
        <end position="378"/>
    </location>
</feature>
<evidence type="ECO:0000256" key="11">
    <source>
        <dbReference type="PROSITE-ProRule" id="PRU00552"/>
    </source>
</evidence>
<keyword evidence="5 12" id="KW-0347">Helicase</keyword>
<dbReference type="InterPro" id="IPR014001">
    <property type="entry name" value="Helicase_ATP-bd"/>
</dbReference>
<keyword evidence="7" id="KW-0346">Stress response</keyword>
<dbReference type="Pfam" id="PF03880">
    <property type="entry name" value="DbpA"/>
    <property type="match status" value="1"/>
</dbReference>
<dbReference type="GO" id="GO:0033592">
    <property type="term" value="F:RNA strand annealing activity"/>
    <property type="evidence" value="ECO:0007669"/>
    <property type="project" value="TreeGrafter"/>
</dbReference>
<keyword evidence="4 12" id="KW-0378">Hydrolase</keyword>
<dbReference type="InterPro" id="IPR001650">
    <property type="entry name" value="Helicase_C-like"/>
</dbReference>
<dbReference type="CDD" id="cd18787">
    <property type="entry name" value="SF2_C_DEAD"/>
    <property type="match status" value="1"/>
</dbReference>
<sequence length="555" mass="62716">MNTIKFEDLPISEEIKRSVAELGFEEPSPIQVQSIPVILTGKDVIGQAQTGTGKTAAFSIPVLDMVDPNKKSVQAVVLCPTRELAIQVSSEMKKLGKYKSGIKTLPVYGGQPIDRQIKSLKSGVQVVIGTPGRVIDHINRRTLKMDEVKMLVLDEADEMLDMGFREDIELILEQTPAERQTTFFSATMSKPILELTKKYQDDPQLIKIVRKELTVPNIKQYYIETRRANKLEVLCRLIDVYNPKLSVVFCNTKRGSDELVSELQARGYFADALHGDLKQTQRDIVMDKFRQGTIDILVATDVAARGIDVDDVEAVFNYDLPQDEEYYVHRIGRTGRAGREGISFSFVFGKEVRKMKDIERYTKSKLVRHDIPTIADVEEKKVTAFFKQVKETIKESNLSKQTQWLENLCEEEGLEVIEIAAALVKLALGDEEKAEIIEEKSSYRDESGRRGRKDRDRGERGDRSDRKRSRSAEAGMVRLFINVGKNQRVQAKDIVGAIAGEAGIPGKLVGTIDIYDKYTFVEVPKENSKNVLDKMKNIKIKGNKINIEKANTRRK</sequence>
<dbReference type="InterPro" id="IPR000629">
    <property type="entry name" value="RNA-helicase_DEAD-box_CS"/>
</dbReference>
<dbReference type="PANTHER" id="PTHR47963">
    <property type="entry name" value="DEAD-BOX ATP-DEPENDENT RNA HELICASE 47, MITOCHONDRIAL"/>
    <property type="match status" value="1"/>
</dbReference>
<evidence type="ECO:0000256" key="2">
    <source>
        <dbReference type="ARBA" id="ARBA00022490"/>
    </source>
</evidence>
<dbReference type="CDD" id="cd00268">
    <property type="entry name" value="DEADc"/>
    <property type="match status" value="1"/>
</dbReference>
<proteinExistence type="inferred from homology"/>
<organism evidence="17 18">
    <name type="scientific">Terrisporobacter hibernicus</name>
    <dbReference type="NCBI Taxonomy" id="2813371"/>
    <lineage>
        <taxon>Bacteria</taxon>
        <taxon>Bacillati</taxon>
        <taxon>Bacillota</taxon>
        <taxon>Clostridia</taxon>
        <taxon>Peptostreptococcales</taxon>
        <taxon>Peptostreptococcaceae</taxon>
        <taxon>Terrisporobacter</taxon>
    </lineage>
</organism>
<gene>
    <name evidence="17" type="ORF">JW646_11015</name>
</gene>
<name>A0AAX2ZAB3_9FIRM</name>
<dbReference type="AlphaFoldDB" id="A0AAX2ZAB3"/>
<evidence type="ECO:0000256" key="13">
    <source>
        <dbReference type="SAM" id="MobiDB-lite"/>
    </source>
</evidence>
<feature type="compositionally biased region" description="Basic and acidic residues" evidence="13">
    <location>
        <begin position="439"/>
        <end position="465"/>
    </location>
</feature>